<proteinExistence type="predicted"/>
<evidence type="ECO:0000313" key="1">
    <source>
        <dbReference type="EMBL" id="MBW2942479.1"/>
    </source>
</evidence>
<dbReference type="RefSeq" id="WP_219044727.1">
    <property type="nucleotide sequence ID" value="NZ_JAHWDQ010000006.1"/>
</dbReference>
<accession>A0ABS6VWT8</accession>
<organism evidence="1 2">
    <name type="scientific">Zhongshania aquimaris</name>
    <dbReference type="NCBI Taxonomy" id="2857107"/>
    <lineage>
        <taxon>Bacteria</taxon>
        <taxon>Pseudomonadati</taxon>
        <taxon>Pseudomonadota</taxon>
        <taxon>Gammaproteobacteria</taxon>
        <taxon>Cellvibrionales</taxon>
        <taxon>Spongiibacteraceae</taxon>
        <taxon>Zhongshania</taxon>
    </lineage>
</organism>
<dbReference type="EMBL" id="JAHWDQ010000006">
    <property type="protein sequence ID" value="MBW2942479.1"/>
    <property type="molecule type" value="Genomic_DNA"/>
</dbReference>
<name>A0ABS6VWT8_9GAMM</name>
<keyword evidence="2" id="KW-1185">Reference proteome</keyword>
<protein>
    <submittedName>
        <fullName evidence="1">Uncharacterized protein</fullName>
    </submittedName>
</protein>
<evidence type="ECO:0000313" key="2">
    <source>
        <dbReference type="Proteomes" id="UP001166291"/>
    </source>
</evidence>
<dbReference type="Proteomes" id="UP001166291">
    <property type="component" value="Unassembled WGS sequence"/>
</dbReference>
<sequence>MALYTTVHLHNIAQGREQEYAKWFDGEHLKALSSLRGFLRAERFEVTPEQIMPDIPQPWQFMSVYDFDFSAPEIDLPALGPLIASVRDSGLIANDTAERLYSYKLFGDWKASPNYQADQPYSGMSLILGNYVAGRYEEYQEWYENVHSVEVANVPGHVAMKRGELCDIQIAPRHYCPGDQLVLCAQQTDDLMFTLRDFSARARGVSPSGIAMEPRSSAGSIARTVHYFRKVSGDRFWPGGIAYGGDLSVYQQ</sequence>
<gene>
    <name evidence="1" type="ORF">KXJ70_16905</name>
</gene>
<reference evidence="1" key="1">
    <citation type="submission" date="2021-07" db="EMBL/GenBank/DDBJ databases">
        <title>Zhongshania sp. CAU 1632 isolated from seawater.</title>
        <authorList>
            <person name="Kim W."/>
        </authorList>
    </citation>
    <scope>NUCLEOTIDE SEQUENCE</scope>
    <source>
        <strain evidence="1">CAU 1632</strain>
    </source>
</reference>
<comment type="caution">
    <text evidence="1">The sequence shown here is derived from an EMBL/GenBank/DDBJ whole genome shotgun (WGS) entry which is preliminary data.</text>
</comment>